<evidence type="ECO:0000256" key="1">
    <source>
        <dbReference type="ARBA" id="ARBA00010641"/>
    </source>
</evidence>
<evidence type="ECO:0000259" key="5">
    <source>
        <dbReference type="Pfam" id="PF04542"/>
    </source>
</evidence>
<dbReference type="Proteomes" id="UP000316167">
    <property type="component" value="Unassembled WGS sequence"/>
</dbReference>
<evidence type="ECO:0000256" key="2">
    <source>
        <dbReference type="ARBA" id="ARBA00023015"/>
    </source>
</evidence>
<dbReference type="AlphaFoldDB" id="A0A562SPQ4"/>
<comment type="caution">
    <text evidence="7">The sequence shown here is derived from an EMBL/GenBank/DDBJ whole genome shotgun (WGS) entry which is preliminary data.</text>
</comment>
<dbReference type="Gene3D" id="1.10.1740.10">
    <property type="match status" value="1"/>
</dbReference>
<dbReference type="PANTHER" id="PTHR43133:SF46">
    <property type="entry name" value="RNA POLYMERASE SIGMA-70 FACTOR ECF SUBFAMILY"/>
    <property type="match status" value="1"/>
</dbReference>
<dbReference type="NCBIfam" id="TIGR02937">
    <property type="entry name" value="sigma70-ECF"/>
    <property type="match status" value="1"/>
</dbReference>
<dbReference type="InterPro" id="IPR013249">
    <property type="entry name" value="RNA_pol_sigma70_r4_t2"/>
</dbReference>
<dbReference type="InterPro" id="IPR013325">
    <property type="entry name" value="RNA_pol_sigma_r2"/>
</dbReference>
<dbReference type="PANTHER" id="PTHR43133">
    <property type="entry name" value="RNA POLYMERASE ECF-TYPE SIGMA FACTO"/>
    <property type="match status" value="1"/>
</dbReference>
<keyword evidence="2" id="KW-0805">Transcription regulation</keyword>
<protein>
    <submittedName>
        <fullName evidence="7">RNA polymerase sigma-70 factor (ECF subfamily)</fullName>
    </submittedName>
</protein>
<proteinExistence type="inferred from homology"/>
<evidence type="ECO:0000256" key="3">
    <source>
        <dbReference type="ARBA" id="ARBA00023082"/>
    </source>
</evidence>
<dbReference type="Gene3D" id="1.10.10.10">
    <property type="entry name" value="Winged helix-like DNA-binding domain superfamily/Winged helix DNA-binding domain"/>
    <property type="match status" value="1"/>
</dbReference>
<dbReference type="Pfam" id="PF08281">
    <property type="entry name" value="Sigma70_r4_2"/>
    <property type="match status" value="1"/>
</dbReference>
<dbReference type="InterPro" id="IPR039425">
    <property type="entry name" value="RNA_pol_sigma-70-like"/>
</dbReference>
<dbReference type="InterPro" id="IPR036388">
    <property type="entry name" value="WH-like_DNA-bd_sf"/>
</dbReference>
<feature type="domain" description="RNA polymerase sigma-70 region 2" evidence="5">
    <location>
        <begin position="27"/>
        <end position="86"/>
    </location>
</feature>
<comment type="similarity">
    <text evidence="1">Belongs to the sigma-70 factor family. ECF subfamily.</text>
</comment>
<dbReference type="OrthoDB" id="656273at2"/>
<evidence type="ECO:0000256" key="4">
    <source>
        <dbReference type="ARBA" id="ARBA00023163"/>
    </source>
</evidence>
<dbReference type="GO" id="GO:0003677">
    <property type="term" value="F:DNA binding"/>
    <property type="evidence" value="ECO:0007669"/>
    <property type="project" value="InterPro"/>
</dbReference>
<dbReference type="Pfam" id="PF04542">
    <property type="entry name" value="Sigma70_r2"/>
    <property type="match status" value="1"/>
</dbReference>
<gene>
    <name evidence="7" type="ORF">IQ13_1375</name>
</gene>
<dbReference type="EMBL" id="VLLE01000003">
    <property type="protein sequence ID" value="TWI83267.1"/>
    <property type="molecule type" value="Genomic_DNA"/>
</dbReference>
<sequence>MLKGMAANEESALAAFTAGDEAGLAFLFRVYYPVLVVFACKFTSKAIAEEIVNEAFYKIWEKRSMFNSLSHFRSYLYKIVYHDCLKAKQVAIPDELPSEAIDAFDYNAELIKSETLRHLYQAIESLPAQCKAVFTQLYVEGKTVRETADEMGIAVSTVKAQKARGLVLLKAKLGTIEPGMLLLSFFLLR</sequence>
<keyword evidence="3" id="KW-0731">Sigma factor</keyword>
<reference evidence="7 8" key="1">
    <citation type="journal article" date="2015" name="Stand. Genomic Sci.">
        <title>Genomic Encyclopedia of Bacterial and Archaeal Type Strains, Phase III: the genomes of soil and plant-associated and newly described type strains.</title>
        <authorList>
            <person name="Whitman W.B."/>
            <person name="Woyke T."/>
            <person name="Klenk H.P."/>
            <person name="Zhou Y."/>
            <person name="Lilburn T.G."/>
            <person name="Beck B.J."/>
            <person name="De Vos P."/>
            <person name="Vandamme P."/>
            <person name="Eisen J.A."/>
            <person name="Garrity G."/>
            <person name="Hugenholtz P."/>
            <person name="Kyrpides N.C."/>
        </authorList>
    </citation>
    <scope>NUCLEOTIDE SEQUENCE [LARGE SCALE GENOMIC DNA]</scope>
    <source>
        <strain evidence="7 8">CGMCC 1.7271</strain>
    </source>
</reference>
<dbReference type="InterPro" id="IPR013324">
    <property type="entry name" value="RNA_pol_sigma_r3/r4-like"/>
</dbReference>
<dbReference type="InterPro" id="IPR014284">
    <property type="entry name" value="RNA_pol_sigma-70_dom"/>
</dbReference>
<organism evidence="7 8">
    <name type="scientific">Lacibacter cauensis</name>
    <dbReference type="NCBI Taxonomy" id="510947"/>
    <lineage>
        <taxon>Bacteria</taxon>
        <taxon>Pseudomonadati</taxon>
        <taxon>Bacteroidota</taxon>
        <taxon>Chitinophagia</taxon>
        <taxon>Chitinophagales</taxon>
        <taxon>Chitinophagaceae</taxon>
        <taxon>Lacibacter</taxon>
    </lineage>
</organism>
<dbReference type="CDD" id="cd06171">
    <property type="entry name" value="Sigma70_r4"/>
    <property type="match status" value="1"/>
</dbReference>
<accession>A0A562SPQ4</accession>
<name>A0A562SPQ4_9BACT</name>
<dbReference type="SUPFAM" id="SSF88659">
    <property type="entry name" value="Sigma3 and sigma4 domains of RNA polymerase sigma factors"/>
    <property type="match status" value="1"/>
</dbReference>
<keyword evidence="8" id="KW-1185">Reference proteome</keyword>
<evidence type="ECO:0000313" key="8">
    <source>
        <dbReference type="Proteomes" id="UP000316167"/>
    </source>
</evidence>
<dbReference type="GO" id="GO:0006352">
    <property type="term" value="P:DNA-templated transcription initiation"/>
    <property type="evidence" value="ECO:0007669"/>
    <property type="project" value="InterPro"/>
</dbReference>
<dbReference type="RefSeq" id="WP_144885340.1">
    <property type="nucleotide sequence ID" value="NZ_VLLE01000003.1"/>
</dbReference>
<evidence type="ECO:0000313" key="7">
    <source>
        <dbReference type="EMBL" id="TWI83267.1"/>
    </source>
</evidence>
<keyword evidence="4" id="KW-0804">Transcription</keyword>
<dbReference type="SUPFAM" id="SSF88946">
    <property type="entry name" value="Sigma2 domain of RNA polymerase sigma factors"/>
    <property type="match status" value="1"/>
</dbReference>
<dbReference type="InterPro" id="IPR007627">
    <property type="entry name" value="RNA_pol_sigma70_r2"/>
</dbReference>
<feature type="domain" description="RNA polymerase sigma factor 70 region 4 type 2" evidence="6">
    <location>
        <begin position="119"/>
        <end position="167"/>
    </location>
</feature>
<dbReference type="GO" id="GO:0016987">
    <property type="term" value="F:sigma factor activity"/>
    <property type="evidence" value="ECO:0007669"/>
    <property type="project" value="UniProtKB-KW"/>
</dbReference>
<evidence type="ECO:0000259" key="6">
    <source>
        <dbReference type="Pfam" id="PF08281"/>
    </source>
</evidence>